<evidence type="ECO:0000256" key="5">
    <source>
        <dbReference type="SAM" id="Phobius"/>
    </source>
</evidence>
<dbReference type="Proteomes" id="UP000483286">
    <property type="component" value="Unassembled WGS sequence"/>
</dbReference>
<feature type="transmembrane region" description="Helical" evidence="5">
    <location>
        <begin position="146"/>
        <end position="167"/>
    </location>
</feature>
<keyword evidence="2 5" id="KW-0812">Transmembrane</keyword>
<dbReference type="Pfam" id="PF04191">
    <property type="entry name" value="PEMT"/>
    <property type="match status" value="1"/>
</dbReference>
<evidence type="ECO:0000256" key="4">
    <source>
        <dbReference type="ARBA" id="ARBA00023136"/>
    </source>
</evidence>
<protein>
    <submittedName>
        <fullName evidence="6">DUF1295 domain-containing protein</fullName>
    </submittedName>
</protein>
<evidence type="ECO:0000313" key="7">
    <source>
        <dbReference type="Proteomes" id="UP000483286"/>
    </source>
</evidence>
<dbReference type="AlphaFoldDB" id="A0A7C9HTV7"/>
<comment type="caution">
    <text evidence="6">The sequence shown here is derived from an EMBL/GenBank/DDBJ whole genome shotgun (WGS) entry which is preliminary data.</text>
</comment>
<reference evidence="6 7" key="1">
    <citation type="submission" date="2019-12" db="EMBL/GenBank/DDBJ databases">
        <title>Deinococcus sp. HMF7620 Genome sequencing and assembly.</title>
        <authorList>
            <person name="Kang H."/>
            <person name="Kim H."/>
            <person name="Joh K."/>
        </authorList>
    </citation>
    <scope>NUCLEOTIDE SEQUENCE [LARGE SCALE GENOMIC DNA]</scope>
    <source>
        <strain evidence="6 7">HMF7620</strain>
    </source>
</reference>
<keyword evidence="3 5" id="KW-1133">Transmembrane helix</keyword>
<dbReference type="RefSeq" id="WP_157461108.1">
    <property type="nucleotide sequence ID" value="NZ_WQLB01000037.1"/>
</dbReference>
<feature type="transmembrane region" description="Helical" evidence="5">
    <location>
        <begin position="49"/>
        <end position="71"/>
    </location>
</feature>
<accession>A0A7C9HTV7</accession>
<keyword evidence="7" id="KW-1185">Reference proteome</keyword>
<evidence type="ECO:0000313" key="6">
    <source>
        <dbReference type="EMBL" id="MVN88893.1"/>
    </source>
</evidence>
<dbReference type="GO" id="GO:0012505">
    <property type="term" value="C:endomembrane system"/>
    <property type="evidence" value="ECO:0007669"/>
    <property type="project" value="UniProtKB-SubCell"/>
</dbReference>
<gene>
    <name evidence="6" type="ORF">GO986_19305</name>
</gene>
<evidence type="ECO:0000256" key="1">
    <source>
        <dbReference type="ARBA" id="ARBA00004127"/>
    </source>
</evidence>
<feature type="transmembrane region" description="Helical" evidence="5">
    <location>
        <begin position="6"/>
        <end position="28"/>
    </location>
</feature>
<keyword evidence="4 5" id="KW-0472">Membrane</keyword>
<feature type="transmembrane region" description="Helical" evidence="5">
    <location>
        <begin position="91"/>
        <end position="107"/>
    </location>
</feature>
<comment type="subcellular location">
    <subcellularLocation>
        <location evidence="1">Endomembrane system</location>
        <topology evidence="1">Multi-pass membrane protein</topology>
    </subcellularLocation>
</comment>
<proteinExistence type="predicted"/>
<dbReference type="Gene3D" id="1.20.120.1630">
    <property type="match status" value="1"/>
</dbReference>
<sequence>MESQVSYPVLFAVTLLYVLLAFVWRSVLVWRRTGVNPYVLPKDDSAQGYVGSAMRLLLVVLVLTTGALALMPQAEALVGSLLWLTSPVLQGVGWLLMVGALGLTLVAQTQMGTSWRIGLDEGARTALVQSGVFARSRNPIFLAMRLMLLGFFLVAPNVLTLTLLVAGDILMQVQVRLEEAYLQGVHGETYAAYRARVPRWL</sequence>
<evidence type="ECO:0000256" key="3">
    <source>
        <dbReference type="ARBA" id="ARBA00022989"/>
    </source>
</evidence>
<name>A0A7C9HTV7_9DEIO</name>
<organism evidence="6 7">
    <name type="scientific">Deinococcus arboris</name>
    <dbReference type="NCBI Taxonomy" id="2682977"/>
    <lineage>
        <taxon>Bacteria</taxon>
        <taxon>Thermotogati</taxon>
        <taxon>Deinococcota</taxon>
        <taxon>Deinococci</taxon>
        <taxon>Deinococcales</taxon>
        <taxon>Deinococcaceae</taxon>
        <taxon>Deinococcus</taxon>
    </lineage>
</organism>
<dbReference type="InterPro" id="IPR007318">
    <property type="entry name" value="Phopholipid_MeTrfase"/>
</dbReference>
<evidence type="ECO:0000256" key="2">
    <source>
        <dbReference type="ARBA" id="ARBA00022692"/>
    </source>
</evidence>
<dbReference type="EMBL" id="WQLB01000037">
    <property type="protein sequence ID" value="MVN88893.1"/>
    <property type="molecule type" value="Genomic_DNA"/>
</dbReference>